<accession>A0A380TEF9</accession>
<name>A0A380TEF9_9ZZZZ</name>
<proteinExistence type="predicted"/>
<reference evidence="1" key="1">
    <citation type="submission" date="2018-07" db="EMBL/GenBank/DDBJ databases">
        <authorList>
            <person name="Quirk P.G."/>
            <person name="Krulwich T.A."/>
        </authorList>
    </citation>
    <scope>NUCLEOTIDE SEQUENCE</scope>
</reference>
<dbReference type="PROSITE" id="PS51257">
    <property type="entry name" value="PROKAR_LIPOPROTEIN"/>
    <property type="match status" value="1"/>
</dbReference>
<dbReference type="EMBL" id="UIDG01000266">
    <property type="protein sequence ID" value="SUS06852.1"/>
    <property type="molecule type" value="Genomic_DNA"/>
</dbReference>
<gene>
    <name evidence="1" type="ORF">DF3PB_3380004</name>
</gene>
<evidence type="ECO:0000313" key="1">
    <source>
        <dbReference type="EMBL" id="SUS06852.1"/>
    </source>
</evidence>
<sequence>MFARDRNDAKFPGSGAAQAFTPGFAFGCGPPTTAASYQFRRFGLCGRYVRFAAESAKIP</sequence>
<dbReference type="AlphaFoldDB" id="A0A380TEF9"/>
<protein>
    <submittedName>
        <fullName evidence="1">Uncharacterized protein</fullName>
    </submittedName>
</protein>
<organism evidence="1">
    <name type="scientific">metagenome</name>
    <dbReference type="NCBI Taxonomy" id="256318"/>
    <lineage>
        <taxon>unclassified sequences</taxon>
        <taxon>metagenomes</taxon>
    </lineage>
</organism>